<proteinExistence type="predicted"/>
<dbReference type="CDD" id="cd06257">
    <property type="entry name" value="DnaJ"/>
    <property type="match status" value="1"/>
</dbReference>
<reference evidence="3 4" key="1">
    <citation type="submission" date="2024-03" db="EMBL/GenBank/DDBJ databases">
        <title>Aureococcus anophagefferens CCMP1851 and Kratosvirus quantuckense: Draft genome of a second virus-susceptible host strain in the model system.</title>
        <authorList>
            <person name="Chase E."/>
            <person name="Truchon A.R."/>
            <person name="Schepens W."/>
            <person name="Wilhelm S.W."/>
        </authorList>
    </citation>
    <scope>NUCLEOTIDE SEQUENCE [LARGE SCALE GENOMIC DNA]</scope>
    <source>
        <strain evidence="3 4">CCMP1851</strain>
    </source>
</reference>
<dbReference type="Pfam" id="PF00226">
    <property type="entry name" value="DnaJ"/>
    <property type="match status" value="1"/>
</dbReference>
<name>A0ABR1G561_AURAN</name>
<sequence>RTALAKGTLVIVKGLTRLADLNGRSGVVAEAYDEAAGRYVVAFADKTYRVRWENLDVHPTQRARDKLPKGDEVVFVTEEEAREGMYAVKLDPQFYYDKAIDRVLAAENEFEVLDLPVEAIRDASTIKRQYRKISLAVHPDKNRHPQANAAFRKTYGAFETLSDPKEQRKLLVALGVEKETSPFAWTADDDAAFADDDDDDDQQFQWWWEASVSEVEKAAEEAEGARMDSWAASWISDGLGGDVDEVRWVGLPKAQKLHDTDGAIWIDVREGRGRAEKGTIPGAWSVPMKAVFDYGIVAALGTDLIHEILSTRRHQPIVVFSAVATPFSRCRSFCRFILRAGHMTLKAKRFRRLRGGLFGWKHKGGKVAMSLTGSGQARSEAADRFAGVDKWQMEDGGDAD</sequence>
<dbReference type="SMART" id="SM00271">
    <property type="entry name" value="DnaJ"/>
    <property type="match status" value="1"/>
</dbReference>
<comment type="caution">
    <text evidence="3">The sequence shown here is derived from an EMBL/GenBank/DDBJ whole genome shotgun (WGS) entry which is preliminary data.</text>
</comment>
<dbReference type="PRINTS" id="PR00625">
    <property type="entry name" value="JDOMAIN"/>
</dbReference>
<dbReference type="CDD" id="cd00158">
    <property type="entry name" value="RHOD"/>
    <property type="match status" value="1"/>
</dbReference>
<dbReference type="InterPro" id="IPR036869">
    <property type="entry name" value="J_dom_sf"/>
</dbReference>
<accession>A0ABR1G561</accession>
<feature type="domain" description="Rhodanese" evidence="2">
    <location>
        <begin position="259"/>
        <end position="369"/>
    </location>
</feature>
<dbReference type="Pfam" id="PF00581">
    <property type="entry name" value="Rhodanese"/>
    <property type="match status" value="1"/>
</dbReference>
<dbReference type="PROSITE" id="PS50076">
    <property type="entry name" value="DNAJ_2"/>
    <property type="match status" value="1"/>
</dbReference>
<dbReference type="PANTHER" id="PTHR43908">
    <property type="entry name" value="AT29763P-RELATED"/>
    <property type="match status" value="1"/>
</dbReference>
<feature type="non-terminal residue" evidence="3">
    <location>
        <position position="1"/>
    </location>
</feature>
<dbReference type="SUPFAM" id="SSF52821">
    <property type="entry name" value="Rhodanese/Cell cycle control phosphatase"/>
    <property type="match status" value="1"/>
</dbReference>
<feature type="domain" description="J" evidence="1">
    <location>
        <begin position="108"/>
        <end position="175"/>
    </location>
</feature>
<evidence type="ECO:0008006" key="5">
    <source>
        <dbReference type="Google" id="ProtNLM"/>
    </source>
</evidence>
<evidence type="ECO:0000313" key="4">
    <source>
        <dbReference type="Proteomes" id="UP001363151"/>
    </source>
</evidence>
<keyword evidence="4" id="KW-1185">Reference proteome</keyword>
<dbReference type="PANTHER" id="PTHR43908:SF3">
    <property type="entry name" value="AT29763P-RELATED"/>
    <property type="match status" value="1"/>
</dbReference>
<dbReference type="EMBL" id="JBBJCI010000102">
    <property type="protein sequence ID" value="KAK7248341.1"/>
    <property type="molecule type" value="Genomic_DNA"/>
</dbReference>
<evidence type="ECO:0000259" key="2">
    <source>
        <dbReference type="PROSITE" id="PS50206"/>
    </source>
</evidence>
<dbReference type="InterPro" id="IPR001763">
    <property type="entry name" value="Rhodanese-like_dom"/>
</dbReference>
<dbReference type="SMART" id="SM00450">
    <property type="entry name" value="RHOD"/>
    <property type="match status" value="1"/>
</dbReference>
<evidence type="ECO:0000313" key="3">
    <source>
        <dbReference type="EMBL" id="KAK7248341.1"/>
    </source>
</evidence>
<dbReference type="InterPro" id="IPR051100">
    <property type="entry name" value="DnaJ_subfamily_B/C"/>
</dbReference>
<dbReference type="PROSITE" id="PS50206">
    <property type="entry name" value="RHODANESE_3"/>
    <property type="match status" value="1"/>
</dbReference>
<gene>
    <name evidence="3" type="ORF">SO694_0022702</name>
</gene>
<dbReference type="InterPro" id="IPR001623">
    <property type="entry name" value="DnaJ_domain"/>
</dbReference>
<dbReference type="InterPro" id="IPR036873">
    <property type="entry name" value="Rhodanese-like_dom_sf"/>
</dbReference>
<organism evidence="3 4">
    <name type="scientific">Aureococcus anophagefferens</name>
    <name type="common">Harmful bloom alga</name>
    <dbReference type="NCBI Taxonomy" id="44056"/>
    <lineage>
        <taxon>Eukaryota</taxon>
        <taxon>Sar</taxon>
        <taxon>Stramenopiles</taxon>
        <taxon>Ochrophyta</taxon>
        <taxon>Pelagophyceae</taxon>
        <taxon>Pelagomonadales</taxon>
        <taxon>Pelagomonadaceae</taxon>
        <taxon>Aureococcus</taxon>
    </lineage>
</organism>
<protein>
    <recommendedName>
        <fullName evidence="5">J domain-containing protein</fullName>
    </recommendedName>
</protein>
<dbReference type="SUPFAM" id="SSF46565">
    <property type="entry name" value="Chaperone J-domain"/>
    <property type="match status" value="1"/>
</dbReference>
<dbReference type="Gene3D" id="3.40.250.10">
    <property type="entry name" value="Rhodanese-like domain"/>
    <property type="match status" value="1"/>
</dbReference>
<dbReference type="Gene3D" id="1.10.287.110">
    <property type="entry name" value="DnaJ domain"/>
    <property type="match status" value="1"/>
</dbReference>
<dbReference type="Proteomes" id="UP001363151">
    <property type="component" value="Unassembled WGS sequence"/>
</dbReference>
<evidence type="ECO:0000259" key="1">
    <source>
        <dbReference type="PROSITE" id="PS50076"/>
    </source>
</evidence>